<name>A0A1L9NEF3_ASPTC</name>
<evidence type="ECO:0000313" key="3">
    <source>
        <dbReference type="Proteomes" id="UP000184304"/>
    </source>
</evidence>
<feature type="region of interest" description="Disordered" evidence="1">
    <location>
        <begin position="1"/>
        <end position="25"/>
    </location>
</feature>
<gene>
    <name evidence="2" type="ORF">ASPTUDRAFT_437003</name>
</gene>
<protein>
    <submittedName>
        <fullName evidence="2">Uncharacterized protein</fullName>
    </submittedName>
</protein>
<dbReference type="Proteomes" id="UP000184304">
    <property type="component" value="Unassembled WGS sequence"/>
</dbReference>
<proteinExistence type="predicted"/>
<evidence type="ECO:0000256" key="1">
    <source>
        <dbReference type="SAM" id="MobiDB-lite"/>
    </source>
</evidence>
<dbReference type="VEuPathDB" id="FungiDB:ASPTUDRAFT_437003"/>
<keyword evidence="3" id="KW-1185">Reference proteome</keyword>
<accession>A0A1L9NEF3</accession>
<evidence type="ECO:0000313" key="2">
    <source>
        <dbReference type="EMBL" id="OJI87647.1"/>
    </source>
</evidence>
<organism evidence="2 3">
    <name type="scientific">Aspergillus tubingensis (strain CBS 134.48)</name>
    <dbReference type="NCBI Taxonomy" id="767770"/>
    <lineage>
        <taxon>Eukaryota</taxon>
        <taxon>Fungi</taxon>
        <taxon>Dikarya</taxon>
        <taxon>Ascomycota</taxon>
        <taxon>Pezizomycotina</taxon>
        <taxon>Eurotiomycetes</taxon>
        <taxon>Eurotiomycetidae</taxon>
        <taxon>Eurotiales</taxon>
        <taxon>Aspergillaceae</taxon>
        <taxon>Aspergillus</taxon>
        <taxon>Aspergillus subgen. Circumdati</taxon>
    </lineage>
</organism>
<dbReference type="AlphaFoldDB" id="A0A1L9NEF3"/>
<sequence length="176" mass="19293">MCPFIRQDRQAGGSSSSCRIPVTPKDTGQLRWQKHIAEAAPADYHPLFNQNSLTMDSRAQLFLMGKGSTTTVCSHATIGSFSADVLAFFLRRIMFCSPCSTILPCFCATSFSMALDSASRPSSHPKGRAPFRHISKNYDRVAQSTLCAKFLRGETTALDLAFSGRVHFKLPTSHGL</sequence>
<dbReference type="EMBL" id="KV878182">
    <property type="protein sequence ID" value="OJI87647.1"/>
    <property type="molecule type" value="Genomic_DNA"/>
</dbReference>
<reference evidence="3" key="1">
    <citation type="journal article" date="2017" name="Genome Biol.">
        <title>Comparative genomics reveals high biological diversity and specific adaptations in the industrially and medically important fungal genus Aspergillus.</title>
        <authorList>
            <person name="de Vries R.P."/>
            <person name="Riley R."/>
            <person name="Wiebenga A."/>
            <person name="Aguilar-Osorio G."/>
            <person name="Amillis S."/>
            <person name="Uchima C.A."/>
            <person name="Anderluh G."/>
            <person name="Asadollahi M."/>
            <person name="Askin M."/>
            <person name="Barry K."/>
            <person name="Battaglia E."/>
            <person name="Bayram O."/>
            <person name="Benocci T."/>
            <person name="Braus-Stromeyer S.A."/>
            <person name="Caldana C."/>
            <person name="Canovas D."/>
            <person name="Cerqueira G.C."/>
            <person name="Chen F."/>
            <person name="Chen W."/>
            <person name="Choi C."/>
            <person name="Clum A."/>
            <person name="Dos Santos R.A."/>
            <person name="Damasio A.R."/>
            <person name="Diallinas G."/>
            <person name="Emri T."/>
            <person name="Fekete E."/>
            <person name="Flipphi M."/>
            <person name="Freyberg S."/>
            <person name="Gallo A."/>
            <person name="Gournas C."/>
            <person name="Habgood R."/>
            <person name="Hainaut M."/>
            <person name="Harispe M.L."/>
            <person name="Henrissat B."/>
            <person name="Hilden K.S."/>
            <person name="Hope R."/>
            <person name="Hossain A."/>
            <person name="Karabika E."/>
            <person name="Karaffa L."/>
            <person name="Karanyi Z."/>
            <person name="Krasevec N."/>
            <person name="Kuo A."/>
            <person name="Kusch H."/>
            <person name="LaButti K."/>
            <person name="Lagendijk E.L."/>
            <person name="Lapidus A."/>
            <person name="Levasseur A."/>
            <person name="Lindquist E."/>
            <person name="Lipzen A."/>
            <person name="Logrieco A.F."/>
            <person name="MacCabe A."/>
            <person name="Maekelae M.R."/>
            <person name="Malavazi I."/>
            <person name="Melin P."/>
            <person name="Meyer V."/>
            <person name="Mielnichuk N."/>
            <person name="Miskei M."/>
            <person name="Molnar A.P."/>
            <person name="Mule G."/>
            <person name="Ngan C.Y."/>
            <person name="Orejas M."/>
            <person name="Orosz E."/>
            <person name="Ouedraogo J.P."/>
            <person name="Overkamp K.M."/>
            <person name="Park H.-S."/>
            <person name="Perrone G."/>
            <person name="Piumi F."/>
            <person name="Punt P.J."/>
            <person name="Ram A.F."/>
            <person name="Ramon A."/>
            <person name="Rauscher S."/>
            <person name="Record E."/>
            <person name="Riano-Pachon D.M."/>
            <person name="Robert V."/>
            <person name="Roehrig J."/>
            <person name="Ruller R."/>
            <person name="Salamov A."/>
            <person name="Salih N.S."/>
            <person name="Samson R.A."/>
            <person name="Sandor E."/>
            <person name="Sanguinetti M."/>
            <person name="Schuetze T."/>
            <person name="Sepcic K."/>
            <person name="Shelest E."/>
            <person name="Sherlock G."/>
            <person name="Sophianopoulou V."/>
            <person name="Squina F.M."/>
            <person name="Sun H."/>
            <person name="Susca A."/>
            <person name="Todd R.B."/>
            <person name="Tsang A."/>
            <person name="Unkles S.E."/>
            <person name="van de Wiele N."/>
            <person name="van Rossen-Uffink D."/>
            <person name="Oliveira J.V."/>
            <person name="Vesth T.C."/>
            <person name="Visser J."/>
            <person name="Yu J.-H."/>
            <person name="Zhou M."/>
            <person name="Andersen M.R."/>
            <person name="Archer D.B."/>
            <person name="Baker S.E."/>
            <person name="Benoit I."/>
            <person name="Brakhage A.A."/>
            <person name="Braus G.H."/>
            <person name="Fischer R."/>
            <person name="Frisvad J.C."/>
            <person name="Goldman G.H."/>
            <person name="Houbraken J."/>
            <person name="Oakley B."/>
            <person name="Pocsi I."/>
            <person name="Scazzocchio C."/>
            <person name="Seiboth B."/>
            <person name="vanKuyk P.A."/>
            <person name="Wortman J."/>
            <person name="Dyer P.S."/>
            <person name="Grigoriev I.V."/>
        </authorList>
    </citation>
    <scope>NUCLEOTIDE SEQUENCE [LARGE SCALE GENOMIC DNA]</scope>
    <source>
        <strain evidence="3">CBS 134.48</strain>
    </source>
</reference>